<organism evidence="4 5">
    <name type="scientific">Demequina mangrovi</name>
    <dbReference type="NCBI Taxonomy" id="1043493"/>
    <lineage>
        <taxon>Bacteria</taxon>
        <taxon>Bacillati</taxon>
        <taxon>Actinomycetota</taxon>
        <taxon>Actinomycetes</taxon>
        <taxon>Micrococcales</taxon>
        <taxon>Demequinaceae</taxon>
        <taxon>Demequina</taxon>
    </lineage>
</organism>
<dbReference type="Proteomes" id="UP000183315">
    <property type="component" value="Unassembled WGS sequence"/>
</dbReference>
<dbReference type="eggNOG" id="COG1305">
    <property type="taxonomic scope" value="Bacteria"/>
</dbReference>
<keyword evidence="5" id="KW-1185">Reference proteome</keyword>
<evidence type="ECO:0000256" key="1">
    <source>
        <dbReference type="SAM" id="MobiDB-lite"/>
    </source>
</evidence>
<dbReference type="OrthoDB" id="3651060at2"/>
<dbReference type="STRING" id="1043493.SAMN05421637_2575"/>
<keyword evidence="2" id="KW-1133">Transmembrane helix</keyword>
<dbReference type="AlphaFoldDB" id="A0A1H7ALY7"/>
<accession>A0A1H7ALY7</accession>
<keyword evidence="2" id="KW-0812">Transmembrane</keyword>
<evidence type="ECO:0000313" key="4">
    <source>
        <dbReference type="EMBL" id="SEJ65926.1"/>
    </source>
</evidence>
<reference evidence="5" key="1">
    <citation type="submission" date="2016-10" db="EMBL/GenBank/DDBJ databases">
        <authorList>
            <person name="Varghese N."/>
        </authorList>
    </citation>
    <scope>NUCLEOTIDE SEQUENCE [LARGE SCALE GENOMIC DNA]</scope>
    <source>
        <strain evidence="5">DSM 24868</strain>
    </source>
</reference>
<feature type="transmembrane region" description="Helical" evidence="2">
    <location>
        <begin position="159"/>
        <end position="179"/>
    </location>
</feature>
<dbReference type="Pfam" id="PF01841">
    <property type="entry name" value="Transglut_core"/>
    <property type="match status" value="1"/>
</dbReference>
<gene>
    <name evidence="4" type="ORF">SAMN05421637_2575</name>
</gene>
<sequence>MTRGERVRRPAVPATVVLGACAYAAAIAATIIFTLRPVFVGEGTIGARYGLVMLVGLGVGMIASLVPVLARRGPVAALVLLGGGYLAAALLVAIPGALRGPEQLARALVEALRAPVTGWKDIVTLPTPLGEYEATLAVPLVLVAATVAGIVWAGTRERWWGIAAAIGGAGFATAVAVGPAARTGLDALPGLASGLSREILLGLAAWGASLGWILWRMAQQRRAALRGAGGGVRGVRAPGRALGRFGLGATVLAVALLAAVSVAVPVAQSQPRDVARTSVTPRLVVDSSVSPLSTYRSFFAGELHDAPLFTVSEVSGPVSRIRIATLPFFDGSAFTAVASQGYTPLRFQRVPSDLSLGGAERVSLTVTVEGLEGPWAPLPGALGGATFGGPRAGSLADAFYYAPEAASAVIALDGGVAAGDTLTVAAAAAQETPLAEAGPSPGGAAVAPDLIPDSLSEWVESQEVTRDGAGLAELVERLRSRGYLSHALTAEGTPQWIAALGEYTFEPSAAGHSYDRIDRLFTALLEREGEAGENASDVALVAAVGDDEQFAVAVALMAADLGFPSRVVVGVRLADTDALGWVPDACADVCRGHHLSAWTEVRAGSGEWIAVDVTPQHSSPVSPSVATEADPEIPTATDPDRAEPVDAVAALKGRSGGGEVAPALEAHESWFTGRIRTAVVTAIIVLLLLGPLLGVLVAKAVRRRRRRRAAPTAAAEGGWDEYVDLGVDAGLAPMPLATRREIAEAYGTTHGATLAAVADRATFTVEGVEQDDARQVWELLALDRAELRARQGVWRRLATRLSTRSLLGRGSTVRDDAAHEREQADERWRTVPSRAGSSSTRRRR</sequence>
<evidence type="ECO:0000256" key="2">
    <source>
        <dbReference type="SAM" id="Phobius"/>
    </source>
</evidence>
<feature type="transmembrane region" description="Helical" evidence="2">
    <location>
        <begin position="47"/>
        <end position="70"/>
    </location>
</feature>
<dbReference type="InterPro" id="IPR002931">
    <property type="entry name" value="Transglutaminase-like"/>
</dbReference>
<feature type="transmembrane region" description="Helical" evidence="2">
    <location>
        <begin position="12"/>
        <end position="35"/>
    </location>
</feature>
<dbReference type="PROSITE" id="PS51257">
    <property type="entry name" value="PROKAR_LIPOPROTEIN"/>
    <property type="match status" value="1"/>
</dbReference>
<dbReference type="SUPFAM" id="SSF54001">
    <property type="entry name" value="Cysteine proteinases"/>
    <property type="match status" value="1"/>
</dbReference>
<dbReference type="EMBL" id="FNZI01000007">
    <property type="protein sequence ID" value="SEJ65926.1"/>
    <property type="molecule type" value="Genomic_DNA"/>
</dbReference>
<feature type="transmembrane region" description="Helical" evidence="2">
    <location>
        <begin position="245"/>
        <end position="267"/>
    </location>
</feature>
<feature type="transmembrane region" description="Helical" evidence="2">
    <location>
        <begin position="77"/>
        <end position="98"/>
    </location>
</feature>
<protein>
    <submittedName>
        <fullName evidence="4">Transglutaminase-like superfamily protein</fullName>
    </submittedName>
</protein>
<name>A0A1H7ALY7_9MICO</name>
<feature type="domain" description="Transglutaminase-like" evidence="3">
    <location>
        <begin position="532"/>
        <end position="612"/>
    </location>
</feature>
<evidence type="ECO:0000259" key="3">
    <source>
        <dbReference type="Pfam" id="PF01841"/>
    </source>
</evidence>
<dbReference type="RefSeq" id="WP_052406117.1">
    <property type="nucleotide sequence ID" value="NZ_BBLU01000019.1"/>
</dbReference>
<feature type="transmembrane region" description="Helical" evidence="2">
    <location>
        <begin position="134"/>
        <end position="152"/>
    </location>
</feature>
<dbReference type="InterPro" id="IPR038765">
    <property type="entry name" value="Papain-like_cys_pep_sf"/>
</dbReference>
<feature type="transmembrane region" description="Helical" evidence="2">
    <location>
        <begin position="678"/>
        <end position="698"/>
    </location>
</feature>
<feature type="compositionally biased region" description="Basic and acidic residues" evidence="1">
    <location>
        <begin position="812"/>
        <end position="829"/>
    </location>
</feature>
<feature type="region of interest" description="Disordered" evidence="1">
    <location>
        <begin position="618"/>
        <end position="640"/>
    </location>
</feature>
<evidence type="ECO:0000313" key="5">
    <source>
        <dbReference type="Proteomes" id="UP000183315"/>
    </source>
</evidence>
<keyword evidence="2" id="KW-0472">Membrane</keyword>
<feature type="region of interest" description="Disordered" evidence="1">
    <location>
        <begin position="809"/>
        <end position="844"/>
    </location>
</feature>
<feature type="transmembrane region" description="Helical" evidence="2">
    <location>
        <begin position="199"/>
        <end position="218"/>
    </location>
</feature>
<proteinExistence type="predicted"/>
<feature type="compositionally biased region" description="Low complexity" evidence="1">
    <location>
        <begin position="833"/>
        <end position="844"/>
    </location>
</feature>